<evidence type="ECO:0000256" key="4">
    <source>
        <dbReference type="SAM" id="MobiDB-lite"/>
    </source>
</evidence>
<dbReference type="GO" id="GO:0005085">
    <property type="term" value="F:guanyl-nucleotide exchange factor activity"/>
    <property type="evidence" value="ECO:0007669"/>
    <property type="project" value="TreeGrafter"/>
</dbReference>
<dbReference type="PRINTS" id="PR00633">
    <property type="entry name" value="RCCNDNSATION"/>
</dbReference>
<feature type="repeat" description="RCC1" evidence="3">
    <location>
        <begin position="435"/>
        <end position="499"/>
    </location>
</feature>
<dbReference type="Gene3D" id="2.130.10.30">
    <property type="entry name" value="Regulator of chromosome condensation 1/beta-lactamase-inhibitor protein II"/>
    <property type="match status" value="1"/>
</dbReference>
<dbReference type="PROSITE" id="PS00626">
    <property type="entry name" value="RCC1_2"/>
    <property type="match status" value="3"/>
</dbReference>
<name>A0A0N0BG37_9HYME</name>
<feature type="compositionally biased region" description="Polar residues" evidence="4">
    <location>
        <begin position="204"/>
        <end position="229"/>
    </location>
</feature>
<dbReference type="Proteomes" id="UP000053105">
    <property type="component" value="Unassembled WGS sequence"/>
</dbReference>
<feature type="compositionally biased region" description="Basic residues" evidence="4">
    <location>
        <begin position="184"/>
        <end position="194"/>
    </location>
</feature>
<evidence type="ECO:0000256" key="1">
    <source>
        <dbReference type="ARBA" id="ARBA00022658"/>
    </source>
</evidence>
<dbReference type="InterPro" id="IPR051553">
    <property type="entry name" value="Ran_GTPase-activating"/>
</dbReference>
<evidence type="ECO:0000256" key="3">
    <source>
        <dbReference type="PROSITE-ProRule" id="PRU00235"/>
    </source>
</evidence>
<keyword evidence="7" id="KW-1185">Reference proteome</keyword>
<dbReference type="PROSITE" id="PS00625">
    <property type="entry name" value="RCC1_1"/>
    <property type="match status" value="1"/>
</dbReference>
<feature type="repeat" description="RCC1" evidence="3">
    <location>
        <begin position="606"/>
        <end position="659"/>
    </location>
</feature>
<dbReference type="SUPFAM" id="SSF50985">
    <property type="entry name" value="RCC1/BLIP-II"/>
    <property type="match status" value="1"/>
</dbReference>
<keyword evidence="2" id="KW-0677">Repeat</keyword>
<feature type="repeat" description="RCC1" evidence="3">
    <location>
        <begin position="553"/>
        <end position="605"/>
    </location>
</feature>
<dbReference type="OrthoDB" id="61110at2759"/>
<accession>A0A0N0BG37</accession>
<dbReference type="AlphaFoldDB" id="A0A0N0BG37"/>
<dbReference type="InterPro" id="IPR009091">
    <property type="entry name" value="RCC1/BLIP-II"/>
</dbReference>
<feature type="region of interest" description="Disordered" evidence="4">
    <location>
        <begin position="179"/>
        <end position="260"/>
    </location>
</feature>
<feature type="repeat" description="RCC1" evidence="3">
    <location>
        <begin position="383"/>
        <end position="434"/>
    </location>
</feature>
<dbReference type="GO" id="GO:0005737">
    <property type="term" value="C:cytoplasm"/>
    <property type="evidence" value="ECO:0007669"/>
    <property type="project" value="TreeGrafter"/>
</dbReference>
<evidence type="ECO:0000313" key="6">
    <source>
        <dbReference type="EMBL" id="KOX74234.1"/>
    </source>
</evidence>
<dbReference type="PANTHER" id="PTHR45982:SF1">
    <property type="entry name" value="REGULATOR OF CHROMOSOME CONDENSATION"/>
    <property type="match status" value="1"/>
</dbReference>
<dbReference type="PANTHER" id="PTHR45982">
    <property type="entry name" value="REGULATOR OF CHROMOSOME CONDENSATION"/>
    <property type="match status" value="1"/>
</dbReference>
<feature type="repeat" description="RCC1" evidence="3">
    <location>
        <begin position="280"/>
        <end position="330"/>
    </location>
</feature>
<dbReference type="STRING" id="166423.A0A0N0BG37"/>
<feature type="domain" description="RCC1-like" evidence="5">
    <location>
        <begin position="282"/>
        <end position="655"/>
    </location>
</feature>
<dbReference type="InterPro" id="IPR058923">
    <property type="entry name" value="RCC1-like_dom"/>
</dbReference>
<proteinExistence type="predicted"/>
<feature type="repeat" description="RCC1" evidence="3">
    <location>
        <begin position="331"/>
        <end position="382"/>
    </location>
</feature>
<dbReference type="EMBL" id="KQ435793">
    <property type="protein sequence ID" value="KOX74234.1"/>
    <property type="molecule type" value="Genomic_DNA"/>
</dbReference>
<evidence type="ECO:0000313" key="7">
    <source>
        <dbReference type="Proteomes" id="UP000053105"/>
    </source>
</evidence>
<dbReference type="PROSITE" id="PS50012">
    <property type="entry name" value="RCC1_3"/>
    <property type="match status" value="7"/>
</dbReference>
<protein>
    <submittedName>
        <fullName evidence="6">Regulator of chromosome condensation</fullName>
    </submittedName>
</protein>
<organism evidence="6 7">
    <name type="scientific">Melipona quadrifasciata</name>
    <dbReference type="NCBI Taxonomy" id="166423"/>
    <lineage>
        <taxon>Eukaryota</taxon>
        <taxon>Metazoa</taxon>
        <taxon>Ecdysozoa</taxon>
        <taxon>Arthropoda</taxon>
        <taxon>Hexapoda</taxon>
        <taxon>Insecta</taxon>
        <taxon>Pterygota</taxon>
        <taxon>Neoptera</taxon>
        <taxon>Endopterygota</taxon>
        <taxon>Hymenoptera</taxon>
        <taxon>Apocrita</taxon>
        <taxon>Aculeata</taxon>
        <taxon>Apoidea</taxon>
        <taxon>Anthophila</taxon>
        <taxon>Apidae</taxon>
        <taxon>Melipona</taxon>
    </lineage>
</organism>
<evidence type="ECO:0000259" key="5">
    <source>
        <dbReference type="Pfam" id="PF25390"/>
    </source>
</evidence>
<sequence length="668" mass="72658">MALDGESNGVLGEETPITEIRHEPQVAACLASRSCQSLTLKKAECGNTAKMRAPTSLAGSYDTSVWASPVDPLIGIRCHGTTFPRVRSKLRERLSSESRSSEYCPLEKMWSAIFALRMSFLQNQWQRVQTMQKLQDGNNKNDFVPRIEIHGPGTFASFPRGKINRPAAREIAQTTVREAEGKTRCKKRRRGKFGKQREEAINAGSPNCRPNCSSFQNEKQKSKTQTGQFSFEKFFAGDLPPRRATKRPAQTAVKGREPKQIKKKQELVVKPDLRQSAIGGVLLVFGQGDVGQLGLGEEIVEKTRPAVVPGYQDIIAIAAGGMHNVCLRQTGSVLTFGCNDEGALGRDTSKDGSETEPGSVDLPGKTIQVTAGDSHSAALLEDGRVFAWGSFRDSHGTMGLTLKGNERLPIEILPNVKIVKIASGADHLVLLDKNGHIYTCGCGEQGQLGRVAARAASRNTRHGMSPLLTPGLVEFKVTKKLEFDDIWAGTYCTFAKEYQKGDIYVFGLNNYYQIGLKDPVTHFHPQISKTFSGKVWRHISSGQHHTIALDDSGQVYVLGRKEYGRLGLGSNCLDAKELTLVPSLSSFKCIDIAAGSAQSFAVTELGDLYSWGMGTSGQLGTGEEEDVEIPTLVKGKQLEGKTIVRVAGGGQHTLALGTIHPMKEKTAG</sequence>
<reference evidence="6 7" key="1">
    <citation type="submission" date="2015-07" db="EMBL/GenBank/DDBJ databases">
        <title>The genome of Melipona quadrifasciata.</title>
        <authorList>
            <person name="Pan H."/>
            <person name="Kapheim K."/>
        </authorList>
    </citation>
    <scope>NUCLEOTIDE SEQUENCE [LARGE SCALE GENOMIC DNA]</scope>
    <source>
        <strain evidence="6">0111107301</strain>
        <tissue evidence="6">Whole body</tissue>
    </source>
</reference>
<evidence type="ECO:0000256" key="2">
    <source>
        <dbReference type="ARBA" id="ARBA00022737"/>
    </source>
</evidence>
<dbReference type="InterPro" id="IPR000408">
    <property type="entry name" value="Reg_chr_condens"/>
</dbReference>
<dbReference type="Pfam" id="PF25390">
    <property type="entry name" value="WD40_RLD"/>
    <property type="match status" value="1"/>
</dbReference>
<feature type="repeat" description="RCC1" evidence="3">
    <location>
        <begin position="501"/>
        <end position="552"/>
    </location>
</feature>
<gene>
    <name evidence="6" type="ORF">WN51_13585</name>
</gene>
<keyword evidence="1" id="KW-0344">Guanine-nucleotide releasing factor</keyword>